<gene>
    <name evidence="1" type="ORF">A2V69_00135</name>
</gene>
<comment type="caution">
    <text evidence="1">The sequence shown here is derived from an EMBL/GenBank/DDBJ whole genome shotgun (WGS) entry which is preliminary data.</text>
</comment>
<sequence length="412" mass="48598">MSSQEYIAKILRVKPEIIEEMDKKMSVISRKTGVLDRIVKENEERINKALNLIGCHNYRAESVFRVLITRLQEDDRALYKLFKKPNGTTAKGLKTLFNFALELANIDQLFVLKKEKAEEILRKNPPPNILKALKYKSTEALLSKEDLVEIFSALRFVETNEWMHRAFDETYKNLTPDDFEKRDIELRVLSGKWLKIAEKFVGKKYHNISHLKELGVIFIIPIKIDSPGETLRLFSLILHYLHEINFYSELFEKQSKEPEFGNRLVSLLKGEVLESDRNEGKMNWMIIQRYLAKDNSEDLRLFIPHVNPEALHWKKAENDISRLGKRFKDIELELWLELDWVGGFFKKIKGEELVSFDLVDNVMALVQKEQRVKYLYHHQEALWNHIFEEYMGEKNLEKLLVENFNKGTINLN</sequence>
<dbReference type="STRING" id="1801990.A2V69_00135"/>
<name>A0A1G2F5W8_9BACT</name>
<dbReference type="Proteomes" id="UP000177810">
    <property type="component" value="Unassembled WGS sequence"/>
</dbReference>
<dbReference type="AlphaFoldDB" id="A0A1G2F5W8"/>
<evidence type="ECO:0000313" key="1">
    <source>
        <dbReference type="EMBL" id="OGZ33010.1"/>
    </source>
</evidence>
<dbReference type="EMBL" id="MHMT01000007">
    <property type="protein sequence ID" value="OGZ33010.1"/>
    <property type="molecule type" value="Genomic_DNA"/>
</dbReference>
<evidence type="ECO:0000313" key="2">
    <source>
        <dbReference type="Proteomes" id="UP000177810"/>
    </source>
</evidence>
<organism evidence="1 2">
    <name type="scientific">Candidatus Portnoybacteria bacterium RBG_13_40_8</name>
    <dbReference type="NCBI Taxonomy" id="1801990"/>
    <lineage>
        <taxon>Bacteria</taxon>
        <taxon>Candidatus Portnoyibacteriota</taxon>
    </lineage>
</organism>
<accession>A0A1G2F5W8</accession>
<reference evidence="1 2" key="1">
    <citation type="journal article" date="2016" name="Nat. Commun.">
        <title>Thousands of microbial genomes shed light on interconnected biogeochemical processes in an aquifer system.</title>
        <authorList>
            <person name="Anantharaman K."/>
            <person name="Brown C.T."/>
            <person name="Hug L.A."/>
            <person name="Sharon I."/>
            <person name="Castelle C.J."/>
            <person name="Probst A.J."/>
            <person name="Thomas B.C."/>
            <person name="Singh A."/>
            <person name="Wilkins M.J."/>
            <person name="Karaoz U."/>
            <person name="Brodie E.L."/>
            <person name="Williams K.H."/>
            <person name="Hubbard S.S."/>
            <person name="Banfield J.F."/>
        </authorList>
    </citation>
    <scope>NUCLEOTIDE SEQUENCE [LARGE SCALE GENOMIC DNA]</scope>
</reference>
<protein>
    <submittedName>
        <fullName evidence="1">Uncharacterized protein</fullName>
    </submittedName>
</protein>
<proteinExistence type="predicted"/>